<name>A0A2S8J4F8_BURCE</name>
<evidence type="ECO:0000313" key="2">
    <source>
        <dbReference type="Proteomes" id="UP000238206"/>
    </source>
</evidence>
<sequence>MNSATKSAFRIDPQLLEAAESVLAKNETLSAFIESALRARIARRRVQREFVAHGLASRDEARRTGEYIDAANVQAELERMLKAARATKAVE</sequence>
<proteinExistence type="predicted"/>
<dbReference type="NCBIfam" id="NF041551">
    <property type="entry name" value="YlcI_YnfO_N"/>
    <property type="match status" value="1"/>
</dbReference>
<comment type="caution">
    <text evidence="1">The sequence shown here is derived from an EMBL/GenBank/DDBJ whole genome shotgun (WGS) entry which is preliminary data.</text>
</comment>
<protein>
    <submittedName>
        <fullName evidence="1">Prevent-host-death protein</fullName>
    </submittedName>
</protein>
<dbReference type="Proteomes" id="UP000238206">
    <property type="component" value="Unassembled WGS sequence"/>
</dbReference>
<evidence type="ECO:0000313" key="1">
    <source>
        <dbReference type="EMBL" id="PQP21799.1"/>
    </source>
</evidence>
<gene>
    <name evidence="1" type="ORF">C5615_02490</name>
</gene>
<organism evidence="1 2">
    <name type="scientific">Burkholderia cepacia</name>
    <name type="common">Pseudomonas cepacia</name>
    <dbReference type="NCBI Taxonomy" id="292"/>
    <lineage>
        <taxon>Bacteria</taxon>
        <taxon>Pseudomonadati</taxon>
        <taxon>Pseudomonadota</taxon>
        <taxon>Betaproteobacteria</taxon>
        <taxon>Burkholderiales</taxon>
        <taxon>Burkholderiaceae</taxon>
        <taxon>Burkholderia</taxon>
        <taxon>Burkholderia cepacia complex</taxon>
    </lineage>
</organism>
<reference evidence="1 2" key="1">
    <citation type="submission" date="2018-02" db="EMBL/GenBank/DDBJ databases">
        <title>Draft genome sequencing of Burkholderia cepacia Y14-15.</title>
        <authorList>
            <person name="Zheng B.-X."/>
        </authorList>
    </citation>
    <scope>NUCLEOTIDE SEQUENCE [LARGE SCALE GENOMIC DNA]</scope>
    <source>
        <strain evidence="1 2">Y14-15</strain>
    </source>
</reference>
<accession>A0A2S8J4F8</accession>
<dbReference type="RefSeq" id="WP_034182071.1">
    <property type="nucleotide sequence ID" value="NZ_PUIQ01000002.1"/>
</dbReference>
<dbReference type="AlphaFoldDB" id="A0A2S8J4F8"/>
<dbReference type="EMBL" id="PUIQ01000002">
    <property type="protein sequence ID" value="PQP21799.1"/>
    <property type="molecule type" value="Genomic_DNA"/>
</dbReference>